<organism evidence="2 3">
    <name type="scientific">Paenibacillus gansuensis</name>
    <dbReference type="NCBI Taxonomy" id="306542"/>
    <lineage>
        <taxon>Bacteria</taxon>
        <taxon>Bacillati</taxon>
        <taxon>Bacillota</taxon>
        <taxon>Bacilli</taxon>
        <taxon>Bacillales</taxon>
        <taxon>Paenibacillaceae</taxon>
        <taxon>Paenibacillus</taxon>
    </lineage>
</organism>
<dbReference type="EMBL" id="JBHUME010000021">
    <property type="protein sequence ID" value="MFD2615702.1"/>
    <property type="molecule type" value="Genomic_DNA"/>
</dbReference>
<reference evidence="3" key="1">
    <citation type="journal article" date="2019" name="Int. J. Syst. Evol. Microbiol.">
        <title>The Global Catalogue of Microorganisms (GCM) 10K type strain sequencing project: providing services to taxonomists for standard genome sequencing and annotation.</title>
        <authorList>
            <consortium name="The Broad Institute Genomics Platform"/>
            <consortium name="The Broad Institute Genome Sequencing Center for Infectious Disease"/>
            <person name="Wu L."/>
            <person name="Ma J."/>
        </authorList>
    </citation>
    <scope>NUCLEOTIDE SEQUENCE [LARGE SCALE GENOMIC DNA]</scope>
    <source>
        <strain evidence="3">KCTC 3950</strain>
    </source>
</reference>
<accession>A0ABW5PN35</accession>
<sequence length="376" mass="43239">MNVFDVADILVNHIKANYSEDIAIIAYYGSYAQGTASKRSDLDFFFIPATSKGFQASIQFIIRDISFDFWPISWERAERMALLQESHTTIIADCKLLYVRSAEDSERFMKLRETITVQQELENRRKFVEKSESELRDVYVHLYKLSRVSDSLNLKFCRIESHAVLTKVLHSLALLNQTYYTKGFGKNKDQILHLPVRPEQLESYMNTIMQSCIATDIFQACEQLTSDTLELILAQKEQLSNAPSYPSRTKGFYEEEKGILDKIATACEMNDYDTAYFYAVNAQEEIARFLYFAEKGYWPSELTINTSYHSVYEQAGLPALVSLLDPKNLSQLQAGVELLSSLLENHLKLNGVEINRFQDIEQFQVFLREKTASSLS</sequence>
<evidence type="ECO:0000313" key="3">
    <source>
        <dbReference type="Proteomes" id="UP001597541"/>
    </source>
</evidence>
<evidence type="ECO:0000259" key="1">
    <source>
        <dbReference type="Pfam" id="PF07827"/>
    </source>
</evidence>
<dbReference type="SUPFAM" id="SSF81301">
    <property type="entry name" value="Nucleotidyltransferase"/>
    <property type="match status" value="1"/>
</dbReference>
<dbReference type="Gene3D" id="3.30.460.10">
    <property type="entry name" value="Beta Polymerase, domain 2"/>
    <property type="match status" value="1"/>
</dbReference>
<dbReference type="InterPro" id="IPR043519">
    <property type="entry name" value="NT_sf"/>
</dbReference>
<dbReference type="InterPro" id="IPR012481">
    <property type="entry name" value="KNTase_C"/>
</dbReference>
<evidence type="ECO:0000313" key="2">
    <source>
        <dbReference type="EMBL" id="MFD2615702.1"/>
    </source>
</evidence>
<protein>
    <submittedName>
        <fullName evidence="2">Kanamycin nucleotidyltransferase C-terminal domain-containing protein</fullName>
    </submittedName>
</protein>
<comment type="caution">
    <text evidence="2">The sequence shown here is derived from an EMBL/GenBank/DDBJ whole genome shotgun (WGS) entry which is preliminary data.</text>
</comment>
<feature type="domain" description="Kanamycin nucleotidyltransferase C-terminal" evidence="1">
    <location>
        <begin position="107"/>
        <end position="225"/>
    </location>
</feature>
<keyword evidence="3" id="KW-1185">Reference proteome</keyword>
<dbReference type="Proteomes" id="UP001597541">
    <property type="component" value="Unassembled WGS sequence"/>
</dbReference>
<proteinExistence type="predicted"/>
<gene>
    <name evidence="2" type="ORF">ACFSUF_25160</name>
</gene>
<name>A0ABW5PN35_9BACL</name>
<dbReference type="Pfam" id="PF07827">
    <property type="entry name" value="KNTase_C"/>
    <property type="match status" value="1"/>
</dbReference>
<dbReference type="RefSeq" id="WP_377607842.1">
    <property type="nucleotide sequence ID" value="NZ_JBHUME010000021.1"/>
</dbReference>